<dbReference type="GO" id="GO:0005886">
    <property type="term" value="C:plasma membrane"/>
    <property type="evidence" value="ECO:0007669"/>
    <property type="project" value="InterPro"/>
</dbReference>
<sequence>MGFDAGQRAARPIASHPDSHDARHPAVIEKKDKNMWKRHVVKKNERALLMSEGDFVKVLEPGVFKAFDPLKRLSVQTARLDAPLADAALADYLRHDAPDVLAQYFVAMDLADDEAGLRYEDDVLVEILAPGTRRLYWRGLAEHRLERVDLAQHSMLPAALVKRIAQPALRARGVAGLTGVLLAQVPAYHVGVLKIDGKIERLLDAGTSAFWRFNRDIAVELVDLRLQAIEVGGQEILTRDKVALRLNLSATWCYADVLHAFGRLQKPVEHLYRELQFALRSAVGTRSLDELLEDKQSIDEVVIAQVRARLGDSGVDVRSVGVKDIVLPGDMKAILAQVVEAEKSAQANVIRRREETAATRSLLNTAKVMEENPTALRLKELETLERVAERIDRISVFGGLDQVLNGLVSIKGT</sequence>
<dbReference type="PANTHER" id="PTHR10264:SF83">
    <property type="entry name" value="BLL5629 PROTEIN"/>
    <property type="match status" value="1"/>
</dbReference>
<comment type="caution">
    <text evidence="5">The sequence shown here is derived from an EMBL/GenBank/DDBJ whole genome shotgun (WGS) entry which is preliminary data.</text>
</comment>
<gene>
    <name evidence="5" type="ORF">BAR24066_03594</name>
</gene>
<dbReference type="Gene3D" id="6.10.250.2090">
    <property type="match status" value="1"/>
</dbReference>
<feature type="domain" description="Band 7" evidence="4">
    <location>
        <begin position="180"/>
        <end position="339"/>
    </location>
</feature>
<name>A0A9Q9SJJ7_9BURK</name>
<dbReference type="PANTHER" id="PTHR10264">
    <property type="entry name" value="BAND 7 PROTEIN-RELATED"/>
    <property type="match status" value="1"/>
</dbReference>
<comment type="subcellular location">
    <subcellularLocation>
        <location evidence="1">Membrane</location>
        <topology evidence="1">Single-pass membrane protein</topology>
    </subcellularLocation>
</comment>
<evidence type="ECO:0000313" key="5">
    <source>
        <dbReference type="EMBL" id="VWB76389.1"/>
    </source>
</evidence>
<comment type="similarity">
    <text evidence="2">Belongs to the band 7/mec-2 family.</text>
</comment>
<dbReference type="InterPro" id="IPR043202">
    <property type="entry name" value="Band-7_stomatin-like"/>
</dbReference>
<accession>A0A9Q9SJJ7</accession>
<dbReference type="SMART" id="SM00244">
    <property type="entry name" value="PHB"/>
    <property type="match status" value="1"/>
</dbReference>
<dbReference type="InterPro" id="IPR036013">
    <property type="entry name" value="Band_7/SPFH_dom_sf"/>
</dbReference>
<evidence type="ECO:0000259" key="4">
    <source>
        <dbReference type="SMART" id="SM00244"/>
    </source>
</evidence>
<organism evidence="5 6">
    <name type="scientific">Burkholderia arboris</name>
    <dbReference type="NCBI Taxonomy" id="488730"/>
    <lineage>
        <taxon>Bacteria</taxon>
        <taxon>Pseudomonadati</taxon>
        <taxon>Pseudomonadota</taxon>
        <taxon>Betaproteobacteria</taxon>
        <taxon>Burkholderiales</taxon>
        <taxon>Burkholderiaceae</taxon>
        <taxon>Burkholderia</taxon>
        <taxon>Burkholderia cepacia complex</taxon>
    </lineage>
</organism>
<dbReference type="Proteomes" id="UP000494172">
    <property type="component" value="Unassembled WGS sequence"/>
</dbReference>
<evidence type="ECO:0000256" key="3">
    <source>
        <dbReference type="SAM" id="MobiDB-lite"/>
    </source>
</evidence>
<dbReference type="PRINTS" id="PR00721">
    <property type="entry name" value="STOMATIN"/>
</dbReference>
<dbReference type="AlphaFoldDB" id="A0A9Q9SJJ7"/>
<evidence type="ECO:0000313" key="6">
    <source>
        <dbReference type="Proteomes" id="UP000494172"/>
    </source>
</evidence>
<reference evidence="5 6" key="1">
    <citation type="submission" date="2019-09" db="EMBL/GenBank/DDBJ databases">
        <authorList>
            <person name="Depoorter E."/>
        </authorList>
    </citation>
    <scope>NUCLEOTIDE SEQUENCE [LARGE SCALE GENOMIC DNA]</scope>
    <source>
        <strain evidence="5">LMG 24066</strain>
    </source>
</reference>
<dbReference type="CDD" id="cd13438">
    <property type="entry name" value="SPFH_eoslipins_u2"/>
    <property type="match status" value="1"/>
</dbReference>
<dbReference type="EMBL" id="CABVPX010000014">
    <property type="protein sequence ID" value="VWB76389.1"/>
    <property type="molecule type" value="Genomic_DNA"/>
</dbReference>
<dbReference type="InterPro" id="IPR001972">
    <property type="entry name" value="Stomatin_HflK_fam"/>
</dbReference>
<dbReference type="SUPFAM" id="SSF117892">
    <property type="entry name" value="Band 7/SPFH domain"/>
    <property type="match status" value="1"/>
</dbReference>
<dbReference type="Pfam" id="PF01145">
    <property type="entry name" value="Band_7"/>
    <property type="match status" value="1"/>
</dbReference>
<feature type="region of interest" description="Disordered" evidence="3">
    <location>
        <begin position="1"/>
        <end position="25"/>
    </location>
</feature>
<proteinExistence type="inferred from homology"/>
<evidence type="ECO:0000256" key="2">
    <source>
        <dbReference type="ARBA" id="ARBA00008164"/>
    </source>
</evidence>
<protein>
    <submittedName>
        <fullName evidence="5">SPFH domain-containing protein/band 7 family protein</fullName>
    </submittedName>
</protein>
<dbReference type="InterPro" id="IPR001107">
    <property type="entry name" value="Band_7"/>
</dbReference>
<dbReference type="Gene3D" id="3.30.479.30">
    <property type="entry name" value="Band 7 domain"/>
    <property type="match status" value="1"/>
</dbReference>
<evidence type="ECO:0000256" key="1">
    <source>
        <dbReference type="ARBA" id="ARBA00004167"/>
    </source>
</evidence>